<feature type="non-terminal residue" evidence="2">
    <location>
        <position position="1"/>
    </location>
</feature>
<keyword evidence="3" id="KW-1185">Reference proteome</keyword>
<dbReference type="PANTHER" id="PTHR46648:SF2">
    <property type="entry name" value="HIT DOMAIN-CONTAINING PROTEIN"/>
    <property type="match status" value="1"/>
</dbReference>
<dbReference type="GO" id="GO:0009117">
    <property type="term" value="P:nucleotide metabolic process"/>
    <property type="evidence" value="ECO:0007669"/>
    <property type="project" value="TreeGrafter"/>
</dbReference>
<dbReference type="InterPro" id="IPR001310">
    <property type="entry name" value="Histidine_triad_HIT"/>
</dbReference>
<dbReference type="OrthoDB" id="1915375at2759"/>
<dbReference type="InterPro" id="IPR036265">
    <property type="entry name" value="HIT-like_sf"/>
</dbReference>
<feature type="domain" description="HIT" evidence="1">
    <location>
        <begin position="31"/>
        <end position="105"/>
    </location>
</feature>
<protein>
    <recommendedName>
        <fullName evidence="1">HIT domain-containing protein</fullName>
    </recommendedName>
</protein>
<dbReference type="EMBL" id="NCSJ02000003">
    <property type="protein sequence ID" value="RFU35999.1"/>
    <property type="molecule type" value="Genomic_DNA"/>
</dbReference>
<gene>
    <name evidence="2" type="ORF">B7463_g387</name>
</gene>
<dbReference type="PANTHER" id="PTHR46648">
    <property type="entry name" value="HIT FAMILY PROTEIN 1"/>
    <property type="match status" value="1"/>
</dbReference>
<proteinExistence type="predicted"/>
<accession>A0A3E2HRL7</accession>
<dbReference type="GO" id="GO:0003824">
    <property type="term" value="F:catalytic activity"/>
    <property type="evidence" value="ECO:0007669"/>
    <property type="project" value="InterPro"/>
</dbReference>
<dbReference type="Proteomes" id="UP000258309">
    <property type="component" value="Unassembled WGS sequence"/>
</dbReference>
<dbReference type="Pfam" id="PF01230">
    <property type="entry name" value="HIT"/>
    <property type="match status" value="1"/>
</dbReference>
<dbReference type="Gene3D" id="3.30.428.10">
    <property type="entry name" value="HIT-like"/>
    <property type="match status" value="1"/>
</dbReference>
<name>A0A3E2HRL7_SCYLI</name>
<feature type="non-terminal residue" evidence="2">
    <location>
        <position position="144"/>
    </location>
</feature>
<dbReference type="AlphaFoldDB" id="A0A3E2HRL7"/>
<organism evidence="2 3">
    <name type="scientific">Scytalidium lignicola</name>
    <name type="common">Hyphomycete</name>
    <dbReference type="NCBI Taxonomy" id="5539"/>
    <lineage>
        <taxon>Eukaryota</taxon>
        <taxon>Fungi</taxon>
        <taxon>Dikarya</taxon>
        <taxon>Ascomycota</taxon>
        <taxon>Pezizomycotina</taxon>
        <taxon>Leotiomycetes</taxon>
        <taxon>Leotiomycetes incertae sedis</taxon>
        <taxon>Scytalidium</taxon>
    </lineage>
</organism>
<comment type="caution">
    <text evidence="2">The sequence shown here is derived from an EMBL/GenBank/DDBJ whole genome shotgun (WGS) entry which is preliminary data.</text>
</comment>
<dbReference type="OMA" id="CAIAENY"/>
<sequence length="144" mass="15828">MSSSCPFCAIAENYPSSPSLNPDPDLLSPSTFIVLSTPVCLAFLDIMPLSYGHLLLTTRRHHEKLSDVSDEESKEIGKWLPVLSRVLAKVTGVWDWNIVQNNGMCCGSTSCLACPFSHYTETGADSGAAKQILHHVWPRPKERA</sequence>
<evidence type="ECO:0000259" key="1">
    <source>
        <dbReference type="Pfam" id="PF01230"/>
    </source>
</evidence>
<dbReference type="InterPro" id="IPR011146">
    <property type="entry name" value="HIT-like"/>
</dbReference>
<dbReference type="SUPFAM" id="SSF54197">
    <property type="entry name" value="HIT-like"/>
    <property type="match status" value="1"/>
</dbReference>
<evidence type="ECO:0000313" key="2">
    <source>
        <dbReference type="EMBL" id="RFU35999.1"/>
    </source>
</evidence>
<evidence type="ECO:0000313" key="3">
    <source>
        <dbReference type="Proteomes" id="UP000258309"/>
    </source>
</evidence>
<reference evidence="2 3" key="1">
    <citation type="submission" date="2018-05" db="EMBL/GenBank/DDBJ databases">
        <title>Draft genome sequence of Scytalidium lignicola DSM 105466, a ubiquitous saprotrophic fungus.</title>
        <authorList>
            <person name="Buettner E."/>
            <person name="Gebauer A.M."/>
            <person name="Hofrichter M."/>
            <person name="Liers C."/>
            <person name="Kellner H."/>
        </authorList>
    </citation>
    <scope>NUCLEOTIDE SEQUENCE [LARGE SCALE GENOMIC DNA]</scope>
    <source>
        <strain evidence="2 3">DSM 105466</strain>
    </source>
</reference>
<dbReference type="STRING" id="5539.A0A3E2HRL7"/>